<sequence length="65" mass="7065">MALDPALEEALQAAVTAAQQPNAVAQRLTAWLKSLSDGEGSEDQNLQFYENVFEAIKVKDIDDAD</sequence>
<gene>
    <name evidence="1" type="ORF">ACFOJ9_02750</name>
</gene>
<dbReference type="InterPro" id="IPR046889">
    <property type="entry name" value="Sp-CxC"/>
</dbReference>
<name>A0ABV7MFX9_9HYPH</name>
<dbReference type="RefSeq" id="WP_378976890.1">
    <property type="nucleotide sequence ID" value="NZ_JBHRVD010000001.1"/>
</dbReference>
<protein>
    <submittedName>
        <fullName evidence="1">CxC ATPase DNA modification system associated small protein</fullName>
    </submittedName>
</protein>
<accession>A0ABV7MFX9</accession>
<comment type="caution">
    <text evidence="1">The sequence shown here is derived from an EMBL/GenBank/DDBJ whole genome shotgun (WGS) entry which is preliminary data.</text>
</comment>
<keyword evidence="2" id="KW-1185">Reference proteome</keyword>
<evidence type="ECO:0000313" key="2">
    <source>
        <dbReference type="Proteomes" id="UP001595648"/>
    </source>
</evidence>
<dbReference type="Proteomes" id="UP001595648">
    <property type="component" value="Unassembled WGS sequence"/>
</dbReference>
<reference evidence="2" key="1">
    <citation type="journal article" date="2019" name="Int. J. Syst. Evol. Microbiol.">
        <title>The Global Catalogue of Microorganisms (GCM) 10K type strain sequencing project: providing services to taxonomists for standard genome sequencing and annotation.</title>
        <authorList>
            <consortium name="The Broad Institute Genomics Platform"/>
            <consortium name="The Broad Institute Genome Sequencing Center for Infectious Disease"/>
            <person name="Wu L."/>
            <person name="Ma J."/>
        </authorList>
    </citation>
    <scope>NUCLEOTIDE SEQUENCE [LARGE SCALE GENOMIC DNA]</scope>
    <source>
        <strain evidence="2">ICMP 19515</strain>
    </source>
</reference>
<proteinExistence type="predicted"/>
<organism evidence="1 2">
    <name type="scientific">Mesorhizobium cantuariense</name>
    <dbReference type="NCBI Taxonomy" id="1300275"/>
    <lineage>
        <taxon>Bacteria</taxon>
        <taxon>Pseudomonadati</taxon>
        <taxon>Pseudomonadota</taxon>
        <taxon>Alphaproteobacteria</taxon>
        <taxon>Hyphomicrobiales</taxon>
        <taxon>Phyllobacteriaceae</taxon>
        <taxon>Mesorhizobium</taxon>
    </lineage>
</organism>
<dbReference type="Pfam" id="PF20304">
    <property type="entry name" value="Sp-CxC"/>
    <property type="match status" value="1"/>
</dbReference>
<dbReference type="EMBL" id="JBHRVD010000001">
    <property type="protein sequence ID" value="MFC3320742.1"/>
    <property type="molecule type" value="Genomic_DNA"/>
</dbReference>
<evidence type="ECO:0000313" key="1">
    <source>
        <dbReference type="EMBL" id="MFC3320742.1"/>
    </source>
</evidence>